<evidence type="ECO:0000256" key="1">
    <source>
        <dbReference type="SAM" id="SignalP"/>
    </source>
</evidence>
<organism evidence="2">
    <name type="scientific">Rhizophora mucronata</name>
    <name type="common">Asiatic mangrove</name>
    <dbReference type="NCBI Taxonomy" id="61149"/>
    <lineage>
        <taxon>Eukaryota</taxon>
        <taxon>Viridiplantae</taxon>
        <taxon>Streptophyta</taxon>
        <taxon>Embryophyta</taxon>
        <taxon>Tracheophyta</taxon>
        <taxon>Spermatophyta</taxon>
        <taxon>Magnoliopsida</taxon>
        <taxon>eudicotyledons</taxon>
        <taxon>Gunneridae</taxon>
        <taxon>Pentapetalae</taxon>
        <taxon>rosids</taxon>
        <taxon>fabids</taxon>
        <taxon>Malpighiales</taxon>
        <taxon>Rhizophoraceae</taxon>
        <taxon>Rhizophora</taxon>
    </lineage>
</organism>
<accession>A0A2P2M7P7</accession>
<dbReference type="EMBL" id="GGEC01045780">
    <property type="protein sequence ID" value="MBX26264.1"/>
    <property type="molecule type" value="Transcribed_RNA"/>
</dbReference>
<dbReference type="AlphaFoldDB" id="A0A2P2M7P7"/>
<name>A0A2P2M7P7_RHIMU</name>
<proteinExistence type="predicted"/>
<feature type="chain" id="PRO_5015117465" evidence="1">
    <location>
        <begin position="22"/>
        <end position="90"/>
    </location>
</feature>
<feature type="signal peptide" evidence="1">
    <location>
        <begin position="1"/>
        <end position="21"/>
    </location>
</feature>
<protein>
    <submittedName>
        <fullName evidence="2">Importin-9 isoform X1</fullName>
    </submittedName>
</protein>
<evidence type="ECO:0000313" key="2">
    <source>
        <dbReference type="EMBL" id="MBX26264.1"/>
    </source>
</evidence>
<sequence length="90" mass="10714">MFMFLFMPMGLFFSFFFPLQENSFLLFDNKRDTSTHTEREDSVGRRFLFSWVLKWKSMSRTRNRRGSNGGRSENLFCVLCAVFLTLVEGF</sequence>
<reference evidence="2" key="1">
    <citation type="submission" date="2018-02" db="EMBL/GenBank/DDBJ databases">
        <title>Rhizophora mucronata_Transcriptome.</title>
        <authorList>
            <person name="Meera S.P."/>
            <person name="Sreeshan A."/>
            <person name="Augustine A."/>
        </authorList>
    </citation>
    <scope>NUCLEOTIDE SEQUENCE</scope>
    <source>
        <tissue evidence="2">Leaf</tissue>
    </source>
</reference>
<keyword evidence="1" id="KW-0732">Signal</keyword>